<dbReference type="PRINTS" id="PR00421">
    <property type="entry name" value="THIOREDOXIN"/>
</dbReference>
<organism evidence="8 9">
    <name type="scientific">Durusdinium trenchii</name>
    <dbReference type="NCBI Taxonomy" id="1381693"/>
    <lineage>
        <taxon>Eukaryota</taxon>
        <taxon>Sar</taxon>
        <taxon>Alveolata</taxon>
        <taxon>Dinophyceae</taxon>
        <taxon>Suessiales</taxon>
        <taxon>Symbiodiniaceae</taxon>
        <taxon>Durusdinium</taxon>
    </lineage>
</organism>
<evidence type="ECO:0000256" key="4">
    <source>
        <dbReference type="SAM" id="MobiDB-lite"/>
    </source>
</evidence>
<dbReference type="Proteomes" id="UP001642464">
    <property type="component" value="Unassembled WGS sequence"/>
</dbReference>
<feature type="domain" description="Thioredoxin" evidence="6">
    <location>
        <begin position="1"/>
        <end position="120"/>
    </location>
</feature>
<dbReference type="SUPFAM" id="SSF52833">
    <property type="entry name" value="Thioredoxin-like"/>
    <property type="match status" value="1"/>
</dbReference>
<dbReference type="InterPro" id="IPR013766">
    <property type="entry name" value="Thioredoxin_domain"/>
</dbReference>
<sequence length="233" mass="26547">MPCRLLAACLAWQSLALELTKDSWEEMTNRKRVFVKFFAPWCGHCKRLKPAWEKLMQEYAEHDSILVAEVDCTGAGKSKCDDAGVEGFPTLKYGNPDSLEDYKGARDYEALNNFTKVNLGPSCGPERLELCDEMRRKQIEELLALPMSELKYKIKRKEDQIAAAEKELKGFIAKLEKKYDEAVQVQEKKQKAIKQGGLNIMKAVQAYNRRAKPKKPERSRGTSSAHSRDEAEL</sequence>
<accession>A0ABP0JTT8</accession>
<keyword evidence="9" id="KW-1185">Reference proteome</keyword>
<comment type="similarity">
    <text evidence="1">Belongs to the protein disulfide isomerase family.</text>
</comment>
<keyword evidence="2 5" id="KW-0732">Signal</keyword>
<evidence type="ECO:0000259" key="6">
    <source>
        <dbReference type="PROSITE" id="PS51352"/>
    </source>
</evidence>
<dbReference type="PANTHER" id="PTHR45672:SF3">
    <property type="entry name" value="THIOREDOXIN DOMAIN-CONTAINING PROTEIN 5"/>
    <property type="match status" value="1"/>
</dbReference>
<dbReference type="EMBL" id="CAXAMM010008580">
    <property type="protein sequence ID" value="CAK9017840.1"/>
    <property type="molecule type" value="Genomic_DNA"/>
</dbReference>
<dbReference type="PROSITE" id="PS00194">
    <property type="entry name" value="THIOREDOXIN_1"/>
    <property type="match status" value="1"/>
</dbReference>
<evidence type="ECO:0000313" key="7">
    <source>
        <dbReference type="EMBL" id="CAK9017840.1"/>
    </source>
</evidence>
<evidence type="ECO:0000256" key="5">
    <source>
        <dbReference type="SAM" id="SignalP"/>
    </source>
</evidence>
<dbReference type="InterPro" id="IPR036249">
    <property type="entry name" value="Thioredoxin-like_sf"/>
</dbReference>
<feature type="region of interest" description="Disordered" evidence="4">
    <location>
        <begin position="206"/>
        <end position="233"/>
    </location>
</feature>
<feature type="chain" id="PRO_5045029193" evidence="5">
    <location>
        <begin position="17"/>
        <end position="233"/>
    </location>
</feature>
<name>A0ABP0JTT8_9DINO</name>
<dbReference type="PROSITE" id="PS51352">
    <property type="entry name" value="THIOREDOXIN_2"/>
    <property type="match status" value="1"/>
</dbReference>
<evidence type="ECO:0000256" key="1">
    <source>
        <dbReference type="ARBA" id="ARBA00006347"/>
    </source>
</evidence>
<evidence type="ECO:0000313" key="8">
    <source>
        <dbReference type="EMBL" id="CAK9017862.1"/>
    </source>
</evidence>
<gene>
    <name evidence="7" type="ORF">SCF082_LOCUS13828</name>
    <name evidence="8" type="ORF">SCF082_LOCUS13840</name>
</gene>
<dbReference type="Pfam" id="PF00085">
    <property type="entry name" value="Thioredoxin"/>
    <property type="match status" value="1"/>
</dbReference>
<reference evidence="8 9" key="1">
    <citation type="submission" date="2024-02" db="EMBL/GenBank/DDBJ databases">
        <authorList>
            <person name="Chen Y."/>
            <person name="Shah S."/>
            <person name="Dougan E. K."/>
            <person name="Thang M."/>
            <person name="Chan C."/>
        </authorList>
    </citation>
    <scope>NUCLEOTIDE SEQUENCE [LARGE SCALE GENOMIC DNA]</scope>
</reference>
<dbReference type="InterPro" id="IPR017937">
    <property type="entry name" value="Thioredoxin_CS"/>
</dbReference>
<dbReference type="EMBL" id="CAXAMM010008591">
    <property type="protein sequence ID" value="CAK9017862.1"/>
    <property type="molecule type" value="Genomic_DNA"/>
</dbReference>
<protein>
    <submittedName>
        <fullName evidence="8">Protein disulfide-isomerase-like protein EhSep2</fullName>
    </submittedName>
</protein>
<keyword evidence="3" id="KW-0175">Coiled coil</keyword>
<evidence type="ECO:0000256" key="2">
    <source>
        <dbReference type="ARBA" id="ARBA00022729"/>
    </source>
</evidence>
<evidence type="ECO:0000256" key="3">
    <source>
        <dbReference type="SAM" id="Coils"/>
    </source>
</evidence>
<feature type="coiled-coil region" evidence="3">
    <location>
        <begin position="147"/>
        <end position="195"/>
    </location>
</feature>
<feature type="signal peptide" evidence="5">
    <location>
        <begin position="1"/>
        <end position="16"/>
    </location>
</feature>
<dbReference type="Gene3D" id="3.40.30.10">
    <property type="entry name" value="Glutaredoxin"/>
    <property type="match status" value="1"/>
</dbReference>
<evidence type="ECO:0000313" key="9">
    <source>
        <dbReference type="Proteomes" id="UP001642464"/>
    </source>
</evidence>
<proteinExistence type="inferred from homology"/>
<feature type="compositionally biased region" description="Basic and acidic residues" evidence="4">
    <location>
        <begin position="214"/>
        <end position="233"/>
    </location>
</feature>
<dbReference type="PANTHER" id="PTHR45672">
    <property type="entry name" value="PROTEIN DISULFIDE-ISOMERASE C17H9.14C-RELATED"/>
    <property type="match status" value="1"/>
</dbReference>
<dbReference type="InterPro" id="IPR051063">
    <property type="entry name" value="PDI"/>
</dbReference>
<comment type="caution">
    <text evidence="8">The sequence shown here is derived from an EMBL/GenBank/DDBJ whole genome shotgun (WGS) entry which is preliminary data.</text>
</comment>